<feature type="region of interest" description="Disordered" evidence="6">
    <location>
        <begin position="252"/>
        <end position="280"/>
    </location>
</feature>
<comment type="caution">
    <text evidence="7">The sequence shown here is derived from an EMBL/GenBank/DDBJ whole genome shotgun (WGS) entry which is preliminary data.</text>
</comment>
<dbReference type="InterPro" id="IPR010487">
    <property type="entry name" value="NGRN/Rrg9"/>
</dbReference>
<feature type="compositionally biased region" description="Low complexity" evidence="6">
    <location>
        <begin position="75"/>
        <end position="89"/>
    </location>
</feature>
<feature type="region of interest" description="Disordered" evidence="6">
    <location>
        <begin position="27"/>
        <end position="46"/>
    </location>
</feature>
<evidence type="ECO:0000256" key="3">
    <source>
        <dbReference type="ARBA" id="ARBA00010895"/>
    </source>
</evidence>
<evidence type="ECO:0000256" key="1">
    <source>
        <dbReference type="ARBA" id="ARBA00003548"/>
    </source>
</evidence>
<evidence type="ECO:0000313" key="8">
    <source>
        <dbReference type="Proteomes" id="UP001194746"/>
    </source>
</evidence>
<gene>
    <name evidence="7" type="primary">RRG9</name>
    <name evidence="7" type="ORF">FE257_009890</name>
</gene>
<feature type="compositionally biased region" description="Polar residues" evidence="6">
    <location>
        <begin position="56"/>
        <end position="68"/>
    </location>
</feature>
<comment type="subcellular location">
    <subcellularLocation>
        <location evidence="2">Mitochondrion</location>
    </subcellularLocation>
</comment>
<proteinExistence type="inferred from homology"/>
<name>A0AAD4CWC2_ASPNN</name>
<evidence type="ECO:0000256" key="5">
    <source>
        <dbReference type="ARBA" id="ARBA00022946"/>
    </source>
</evidence>
<dbReference type="EMBL" id="VCAU01000006">
    <property type="protein sequence ID" value="KAF9893721.1"/>
    <property type="molecule type" value="Genomic_DNA"/>
</dbReference>
<evidence type="ECO:0000313" key="7">
    <source>
        <dbReference type="EMBL" id="KAF9893721.1"/>
    </source>
</evidence>
<dbReference type="Pfam" id="PF06413">
    <property type="entry name" value="Neugrin"/>
    <property type="match status" value="1"/>
</dbReference>
<accession>A0AAD4CWC2</accession>
<comment type="similarity">
    <text evidence="3">Belongs to the RRG9 family.</text>
</comment>
<organism evidence="7 8">
    <name type="scientific">Aspergillus nanangensis</name>
    <dbReference type="NCBI Taxonomy" id="2582783"/>
    <lineage>
        <taxon>Eukaryota</taxon>
        <taxon>Fungi</taxon>
        <taxon>Dikarya</taxon>
        <taxon>Ascomycota</taxon>
        <taxon>Pezizomycotina</taxon>
        <taxon>Eurotiomycetes</taxon>
        <taxon>Eurotiomycetidae</taxon>
        <taxon>Eurotiales</taxon>
        <taxon>Aspergillaceae</taxon>
        <taxon>Aspergillus</taxon>
        <taxon>Aspergillus subgen. Circumdati</taxon>
    </lineage>
</organism>
<dbReference type="AlphaFoldDB" id="A0AAD4CWC2"/>
<dbReference type="PANTHER" id="PTHR13475:SF3">
    <property type="entry name" value="NEUGRIN"/>
    <property type="match status" value="1"/>
</dbReference>
<evidence type="ECO:0000256" key="4">
    <source>
        <dbReference type="ARBA" id="ARBA00013566"/>
    </source>
</evidence>
<evidence type="ECO:0000256" key="2">
    <source>
        <dbReference type="ARBA" id="ARBA00004173"/>
    </source>
</evidence>
<keyword evidence="8" id="KW-1185">Reference proteome</keyword>
<protein>
    <recommendedName>
        <fullName evidence="4">Required for respiratory growth protein 9, mitochondrial</fullName>
    </recommendedName>
</protein>
<keyword evidence="5" id="KW-0809">Transit peptide</keyword>
<evidence type="ECO:0000256" key="6">
    <source>
        <dbReference type="SAM" id="MobiDB-lite"/>
    </source>
</evidence>
<dbReference type="GO" id="GO:0005634">
    <property type="term" value="C:nucleus"/>
    <property type="evidence" value="ECO:0007669"/>
    <property type="project" value="TreeGrafter"/>
</dbReference>
<reference evidence="7" key="1">
    <citation type="journal article" date="2019" name="Beilstein J. Org. Chem.">
        <title>Nanangenines: drimane sesquiterpenoids as the dominant metabolite cohort of a novel Australian fungus, Aspergillus nanangensis.</title>
        <authorList>
            <person name="Lacey H.J."/>
            <person name="Gilchrist C.L.M."/>
            <person name="Crombie A."/>
            <person name="Kalaitzis J.A."/>
            <person name="Vuong D."/>
            <person name="Rutledge P.J."/>
            <person name="Turner P."/>
            <person name="Pitt J.I."/>
            <person name="Lacey E."/>
            <person name="Chooi Y.H."/>
            <person name="Piggott A.M."/>
        </authorList>
    </citation>
    <scope>NUCLEOTIDE SEQUENCE</scope>
    <source>
        <strain evidence="7">MST-FP2251</strain>
    </source>
</reference>
<feature type="region of interest" description="Disordered" evidence="6">
    <location>
        <begin position="56"/>
        <end position="159"/>
    </location>
</feature>
<dbReference type="PANTHER" id="PTHR13475">
    <property type="entry name" value="NEUGRIN"/>
    <property type="match status" value="1"/>
</dbReference>
<dbReference type="Proteomes" id="UP001194746">
    <property type="component" value="Unassembled WGS sequence"/>
</dbReference>
<dbReference type="GO" id="GO:0005739">
    <property type="term" value="C:mitochondrion"/>
    <property type="evidence" value="ECO:0007669"/>
    <property type="project" value="UniProtKB-SubCell"/>
</dbReference>
<feature type="compositionally biased region" description="Polar residues" evidence="6">
    <location>
        <begin position="116"/>
        <end position="131"/>
    </location>
</feature>
<reference evidence="7" key="2">
    <citation type="submission" date="2020-02" db="EMBL/GenBank/DDBJ databases">
        <authorList>
            <person name="Gilchrist C.L.M."/>
            <person name="Chooi Y.-H."/>
        </authorList>
    </citation>
    <scope>NUCLEOTIDE SEQUENCE</scope>
    <source>
        <strain evidence="7">MST-FP2251</strain>
    </source>
</reference>
<sequence length="280" mass="31781">MVTVCANPARSVLPSLFRNIFRTEFAPKFPSPHQHRSIFRSERTRNDQHLRQFSTRYCHGSSQTSSVARNERFNSSSASQTSSPTSTDSKGISSKDLPENLDASSSLPSDVGAPPTKSQKGVSRRPQQGSEESVAKKGHLNSERKLLGLKQKKKKEGWQIQKAALKDKFEEGWNPPKKLSPDAMDGIRHLHSIAPDRFTTPVLAEQFQVSPEAIRRILKSKWRPSEEEVEDRRQRWEKRHDRIWGHLSELGLRPPTKRTKEFSGSSILYESRNKGTKGSQ</sequence>
<comment type="function">
    <text evidence="1">Required for respiratory activity and maintenance and expression of the mitochondrial genome.</text>
</comment>